<dbReference type="PANTHER" id="PTHR10579">
    <property type="entry name" value="CALCIUM-ACTIVATED CHLORIDE CHANNEL REGULATOR"/>
    <property type="match status" value="1"/>
</dbReference>
<dbReference type="Gene3D" id="3.40.50.410">
    <property type="entry name" value="von Willebrand factor, type A domain"/>
    <property type="match status" value="1"/>
</dbReference>
<dbReference type="InterPro" id="IPR051266">
    <property type="entry name" value="CLCR"/>
</dbReference>
<dbReference type="Proteomes" id="UP000294558">
    <property type="component" value="Unassembled WGS sequence"/>
</dbReference>
<reference evidence="3 4" key="1">
    <citation type="submission" date="2019-03" db="EMBL/GenBank/DDBJ databases">
        <title>Sequencing the genomes of 1000 actinobacteria strains.</title>
        <authorList>
            <person name="Klenk H.-P."/>
        </authorList>
    </citation>
    <scope>NUCLEOTIDE SEQUENCE [LARGE SCALE GENOMIC DNA]</scope>
    <source>
        <strain evidence="3 4">DSM 18936</strain>
    </source>
</reference>
<dbReference type="Pfam" id="PF12450">
    <property type="entry name" value="vWF_A"/>
    <property type="match status" value="1"/>
</dbReference>
<accession>A0A4R7I0A3</accession>
<comment type="caution">
    <text evidence="3">The sequence shown here is derived from an EMBL/GenBank/DDBJ whole genome shotgun (WGS) entry which is preliminary data.</text>
</comment>
<name>A0A4R7I0A3_9ACTN</name>
<evidence type="ECO:0000313" key="4">
    <source>
        <dbReference type="Proteomes" id="UP000294558"/>
    </source>
</evidence>
<dbReference type="Pfam" id="PF00092">
    <property type="entry name" value="VWA"/>
    <property type="match status" value="1"/>
</dbReference>
<evidence type="ECO:0000259" key="2">
    <source>
        <dbReference type="PROSITE" id="PS50234"/>
    </source>
</evidence>
<proteinExistence type="predicted"/>
<feature type="region of interest" description="Disordered" evidence="1">
    <location>
        <begin position="22"/>
        <end position="137"/>
    </location>
</feature>
<dbReference type="SMART" id="SM00327">
    <property type="entry name" value="VWA"/>
    <property type="match status" value="1"/>
</dbReference>
<evidence type="ECO:0000256" key="1">
    <source>
        <dbReference type="SAM" id="MobiDB-lite"/>
    </source>
</evidence>
<feature type="compositionally biased region" description="Acidic residues" evidence="1">
    <location>
        <begin position="75"/>
        <end position="94"/>
    </location>
</feature>
<dbReference type="Pfam" id="PF12034">
    <property type="entry name" value="YfbK_C"/>
    <property type="match status" value="1"/>
</dbReference>
<evidence type="ECO:0000313" key="3">
    <source>
        <dbReference type="EMBL" id="TDT16825.1"/>
    </source>
</evidence>
<dbReference type="PROSITE" id="PS51257">
    <property type="entry name" value="PROKAR_LIPOPROTEIN"/>
    <property type="match status" value="1"/>
</dbReference>
<dbReference type="AlphaFoldDB" id="A0A4R7I0A3"/>
<dbReference type="PANTHER" id="PTHR10579:SF43">
    <property type="entry name" value="ZINC FINGER (C3HC4-TYPE RING FINGER) FAMILY PROTEIN"/>
    <property type="match status" value="1"/>
</dbReference>
<dbReference type="EMBL" id="SOAU01000001">
    <property type="protein sequence ID" value="TDT16825.1"/>
    <property type="molecule type" value="Genomic_DNA"/>
</dbReference>
<dbReference type="InterPro" id="IPR022156">
    <property type="entry name" value="Uncharacterised_YfbK_N"/>
</dbReference>
<dbReference type="InterPro" id="IPR002035">
    <property type="entry name" value="VWF_A"/>
</dbReference>
<protein>
    <submittedName>
        <fullName evidence="3">Ca-activated chloride channel family protein</fullName>
    </submittedName>
</protein>
<feature type="compositionally biased region" description="Acidic residues" evidence="1">
    <location>
        <begin position="25"/>
        <end position="37"/>
    </location>
</feature>
<dbReference type="PROSITE" id="PS50234">
    <property type="entry name" value="VWFA"/>
    <property type="match status" value="1"/>
</dbReference>
<dbReference type="InterPro" id="IPR036465">
    <property type="entry name" value="vWFA_dom_sf"/>
</dbReference>
<feature type="domain" description="VWFA" evidence="2">
    <location>
        <begin position="241"/>
        <end position="419"/>
    </location>
</feature>
<organism evidence="3 4">
    <name type="scientific">Ilumatobacter fluminis</name>
    <dbReference type="NCBI Taxonomy" id="467091"/>
    <lineage>
        <taxon>Bacteria</taxon>
        <taxon>Bacillati</taxon>
        <taxon>Actinomycetota</taxon>
        <taxon>Acidimicrobiia</taxon>
        <taxon>Acidimicrobiales</taxon>
        <taxon>Ilumatobacteraceae</taxon>
        <taxon>Ilumatobacter</taxon>
    </lineage>
</organism>
<dbReference type="InterPro" id="IPR021908">
    <property type="entry name" value="YfbK_C"/>
</dbReference>
<sequence length="587" mass="63486">MKRSNVNQTVAALVAVGVMLTACSGDDDDSSSDDDVEQSSRSSESSDGGRDEEDVFAPPADEPASEPADDARDDSGDDAESDDMATEEPAEEPADAPAGDADAEFADEAAAPTAGEDGSGGLFESEPVEPTDREQDNTFEDYGYRDFVETSDDPLSTFALDVDTGSYTVMRRWIDEGVLPPIESVRPEEYVNAFSYDYDTPRSGLEISVDGGPSPFDDDNVLVRIGVQGEIVDDDDRGPAALTFVVDTSGSMDRDDRLGLVKESLEILVEELDDDDTVAIVTYSDASGVVLFPTPVSERDVILDAIDDLEPGGSTNLESGLRTGYELAGEAFRDDGINRVVLASDGVANVGVTDPDALAAMIRDDADRGINLVTVGFGMGNFNDVTMEQLADQGDGFYAYVDTDEEAERLFEDELTSTLLTVAKDAKIQVEFDPEIVEAYRLIGFENRGVRDSDFRNDDVDAGELGAGHQVTAVYELELERGVDLDDRDEIGEVFLRWEDPDDGDVTEIDEDIDLRDVEIDWASTPDDFRLATVVAVFAEVLRDNPYADDIEMASLVAEADRLADEMDDDDIDELAALIDEAADLMG</sequence>
<gene>
    <name evidence="3" type="ORF">BDK89_2423</name>
</gene>
<dbReference type="SUPFAM" id="SSF53300">
    <property type="entry name" value="vWA-like"/>
    <property type="match status" value="1"/>
</dbReference>
<keyword evidence="4" id="KW-1185">Reference proteome</keyword>